<dbReference type="GO" id="GO:0008270">
    <property type="term" value="F:zinc ion binding"/>
    <property type="evidence" value="ECO:0007669"/>
    <property type="project" value="InterPro"/>
</dbReference>
<dbReference type="GO" id="GO:0000981">
    <property type="term" value="F:DNA-binding transcription factor activity, RNA polymerase II-specific"/>
    <property type="evidence" value="ECO:0007669"/>
    <property type="project" value="InterPro"/>
</dbReference>
<sequence>MDRQRISRACDACKLRKVKCNGQLRCQQCSHLDLRCVYTPATGKKRSQGRRGRVITEYKQKTAGLNKFGDAPLLPTSDSPPETPEFDASFFLNLLPDYLSSVYPPQPIITESEVREYVQNMAHDAGARAFVLAFGAVTMNLTCTGDKRTENITRMIEHLVVRAIEARGLITTKFHSSVAKTMTAVFLHNCLMTMRDSDTAFYYMREAVTLVQLLRIESPLPDEPINPTEKARRQRLYWQIFVHERFLAILDYRPAVMPPLSALPDDDPTIPLRVQEGFNQIIKLFRLLDAEFLQNWLGSHETSTVTPAWIESKHRELDIQDESDSHQMAALSSMQRADLVITRQWLRTLVWRMAMSKTLLSSKSSKGCLSLLFPVRLSQQLRLQVTSMSRDAIEIHGSGIVQKLFEITDTIADVLINIPAGNLEETALRVDDFIFLLEFVFTFPTLDQTRRGILRSKLETLQAMFPEIANSPATTVASASPLPRGEDPWLQVTWSMIPEPAAEQLPAAEHIQQPQQWFPPDVNHHVQRNEIARRLSVLDPAQL</sequence>
<dbReference type="EMBL" id="CP042194">
    <property type="protein sequence ID" value="QDS73862.1"/>
    <property type="molecule type" value="Genomic_DNA"/>
</dbReference>
<reference evidence="4 5" key="1">
    <citation type="submission" date="2019-07" db="EMBL/GenBank/DDBJ databases">
        <title>Finished genome of Venturia effusa.</title>
        <authorList>
            <person name="Young C.A."/>
            <person name="Cox M.P."/>
            <person name="Ganley A.R.D."/>
            <person name="David W.J."/>
        </authorList>
    </citation>
    <scope>NUCLEOTIDE SEQUENCE [LARGE SCALE GENOMIC DNA]</scope>
    <source>
        <strain evidence="5">albino</strain>
    </source>
</reference>
<gene>
    <name evidence="4" type="ORF">FKW77_006823</name>
</gene>
<dbReference type="PROSITE" id="PS00463">
    <property type="entry name" value="ZN2_CY6_FUNGAL_1"/>
    <property type="match status" value="1"/>
</dbReference>
<dbReference type="STRING" id="50376.A0A517LDZ5"/>
<proteinExistence type="predicted"/>
<dbReference type="Proteomes" id="UP000316270">
    <property type="component" value="Chromosome 10"/>
</dbReference>
<dbReference type="SMART" id="SM00906">
    <property type="entry name" value="Fungal_trans"/>
    <property type="match status" value="1"/>
</dbReference>
<evidence type="ECO:0000256" key="2">
    <source>
        <dbReference type="ARBA" id="ARBA00023242"/>
    </source>
</evidence>
<keyword evidence="1" id="KW-0479">Metal-binding</keyword>
<dbReference type="AlphaFoldDB" id="A0A517LDZ5"/>
<dbReference type="Gene3D" id="4.10.240.10">
    <property type="entry name" value="Zn(2)-C6 fungal-type DNA-binding domain"/>
    <property type="match status" value="1"/>
</dbReference>
<dbReference type="CDD" id="cd00067">
    <property type="entry name" value="GAL4"/>
    <property type="match status" value="1"/>
</dbReference>
<dbReference type="InterPro" id="IPR007219">
    <property type="entry name" value="XnlR_reg_dom"/>
</dbReference>
<dbReference type="InterPro" id="IPR001138">
    <property type="entry name" value="Zn2Cys6_DnaBD"/>
</dbReference>
<keyword evidence="2" id="KW-0539">Nucleus</keyword>
<name>A0A517LDZ5_9PEZI</name>
<dbReference type="PANTHER" id="PTHR31668:SF24">
    <property type="entry name" value="TRANSCRIPTION FACTOR, PUTATIVE-RELATED"/>
    <property type="match status" value="1"/>
</dbReference>
<dbReference type="SUPFAM" id="SSF57701">
    <property type="entry name" value="Zn2/Cys6 DNA-binding domain"/>
    <property type="match status" value="1"/>
</dbReference>
<dbReference type="PANTHER" id="PTHR31668">
    <property type="entry name" value="GLUCOSE TRANSPORT TRANSCRIPTION REGULATOR RGT1-RELATED-RELATED"/>
    <property type="match status" value="1"/>
</dbReference>
<protein>
    <recommendedName>
        <fullName evidence="3">Zn(2)-C6 fungal-type domain-containing protein</fullName>
    </recommendedName>
</protein>
<evidence type="ECO:0000313" key="4">
    <source>
        <dbReference type="EMBL" id="QDS73862.1"/>
    </source>
</evidence>
<dbReference type="InterPro" id="IPR050797">
    <property type="entry name" value="Carb_Metab_Trans_Reg"/>
</dbReference>
<dbReference type="CDD" id="cd12148">
    <property type="entry name" value="fungal_TF_MHR"/>
    <property type="match status" value="1"/>
</dbReference>
<dbReference type="PROSITE" id="PS50048">
    <property type="entry name" value="ZN2_CY6_FUNGAL_2"/>
    <property type="match status" value="1"/>
</dbReference>
<accession>A0A517LDZ5</accession>
<dbReference type="Pfam" id="PF00172">
    <property type="entry name" value="Zn_clus"/>
    <property type="match status" value="1"/>
</dbReference>
<evidence type="ECO:0000256" key="1">
    <source>
        <dbReference type="ARBA" id="ARBA00022723"/>
    </source>
</evidence>
<dbReference type="GO" id="GO:0003677">
    <property type="term" value="F:DNA binding"/>
    <property type="evidence" value="ECO:0007669"/>
    <property type="project" value="InterPro"/>
</dbReference>
<organism evidence="4 5">
    <name type="scientific">Venturia effusa</name>
    <dbReference type="NCBI Taxonomy" id="50376"/>
    <lineage>
        <taxon>Eukaryota</taxon>
        <taxon>Fungi</taxon>
        <taxon>Dikarya</taxon>
        <taxon>Ascomycota</taxon>
        <taxon>Pezizomycotina</taxon>
        <taxon>Dothideomycetes</taxon>
        <taxon>Pleosporomycetidae</taxon>
        <taxon>Venturiales</taxon>
        <taxon>Venturiaceae</taxon>
        <taxon>Venturia</taxon>
    </lineage>
</organism>
<evidence type="ECO:0000313" key="5">
    <source>
        <dbReference type="Proteomes" id="UP000316270"/>
    </source>
</evidence>
<dbReference type="InterPro" id="IPR036864">
    <property type="entry name" value="Zn2-C6_fun-type_DNA-bd_sf"/>
</dbReference>
<evidence type="ECO:0000259" key="3">
    <source>
        <dbReference type="PROSITE" id="PS50048"/>
    </source>
</evidence>
<dbReference type="GO" id="GO:0006351">
    <property type="term" value="P:DNA-templated transcription"/>
    <property type="evidence" value="ECO:0007669"/>
    <property type="project" value="InterPro"/>
</dbReference>
<feature type="domain" description="Zn(2)-C6 fungal-type" evidence="3">
    <location>
        <begin position="9"/>
        <end position="38"/>
    </location>
</feature>
<keyword evidence="5" id="KW-1185">Reference proteome</keyword>
<dbReference type="OrthoDB" id="2740448at2759"/>
<dbReference type="SMART" id="SM00066">
    <property type="entry name" value="GAL4"/>
    <property type="match status" value="1"/>
</dbReference>